<organism evidence="7 8">
    <name type="scientific">Lederbergia citri</name>
    <dbReference type="NCBI Taxonomy" id="2833580"/>
    <lineage>
        <taxon>Bacteria</taxon>
        <taxon>Bacillati</taxon>
        <taxon>Bacillota</taxon>
        <taxon>Bacilli</taxon>
        <taxon>Bacillales</taxon>
        <taxon>Bacillaceae</taxon>
        <taxon>Lederbergia</taxon>
    </lineage>
</organism>
<evidence type="ECO:0000313" key="7">
    <source>
        <dbReference type="EMBL" id="MBS4194123.1"/>
    </source>
</evidence>
<dbReference type="NCBIfam" id="NF009475">
    <property type="entry name" value="PRK12838.1"/>
    <property type="match status" value="1"/>
</dbReference>
<dbReference type="AlphaFoldDB" id="A0A942TAB7"/>
<dbReference type="SUPFAM" id="SSF52021">
    <property type="entry name" value="Carbamoyl phosphate synthetase, small subunit N-terminal domain"/>
    <property type="match status" value="1"/>
</dbReference>
<dbReference type="EMBL" id="JAGYPG010000001">
    <property type="protein sequence ID" value="MBS4194123.1"/>
    <property type="molecule type" value="Genomic_DNA"/>
</dbReference>
<dbReference type="Pfam" id="PF00117">
    <property type="entry name" value="GATase"/>
    <property type="match status" value="1"/>
</dbReference>
<keyword evidence="8" id="KW-1185">Reference proteome</keyword>
<dbReference type="RefSeq" id="WP_213123338.1">
    <property type="nucleotide sequence ID" value="NZ_JAGYPG010000001.1"/>
</dbReference>
<dbReference type="PRINTS" id="PR00099">
    <property type="entry name" value="CPSGATASE"/>
</dbReference>
<dbReference type="Gene3D" id="3.50.30.20">
    <property type="entry name" value="Carbamoyl-phosphate synthase small subunit, N-terminal domain"/>
    <property type="match status" value="1"/>
</dbReference>
<evidence type="ECO:0000256" key="4">
    <source>
        <dbReference type="ARBA" id="ARBA00022962"/>
    </source>
</evidence>
<proteinExistence type="inferred from homology"/>
<reference evidence="7 8" key="1">
    <citation type="submission" date="2021-05" db="EMBL/GenBank/DDBJ databases">
        <title>Novel Bacillus species.</title>
        <authorList>
            <person name="Liu G."/>
        </authorList>
    </citation>
    <scope>NUCLEOTIDE SEQUENCE [LARGE SCALE GENOMIC DNA]</scope>
    <source>
        <strain evidence="8">FJAT-49780</strain>
    </source>
</reference>
<dbReference type="InterPro" id="IPR017926">
    <property type="entry name" value="GATASE"/>
</dbReference>
<comment type="similarity">
    <text evidence="2">Belongs to the CarA family.</text>
</comment>
<evidence type="ECO:0000256" key="3">
    <source>
        <dbReference type="ARBA" id="ARBA00012738"/>
    </source>
</evidence>
<evidence type="ECO:0000256" key="5">
    <source>
        <dbReference type="ARBA" id="ARBA00048816"/>
    </source>
</evidence>
<comment type="catalytic activity">
    <reaction evidence="5">
        <text>hydrogencarbonate + L-glutamine + 2 ATP + H2O = carbamoyl phosphate + L-glutamate + 2 ADP + phosphate + 2 H(+)</text>
        <dbReference type="Rhea" id="RHEA:18633"/>
        <dbReference type="ChEBI" id="CHEBI:15377"/>
        <dbReference type="ChEBI" id="CHEBI:15378"/>
        <dbReference type="ChEBI" id="CHEBI:17544"/>
        <dbReference type="ChEBI" id="CHEBI:29985"/>
        <dbReference type="ChEBI" id="CHEBI:30616"/>
        <dbReference type="ChEBI" id="CHEBI:43474"/>
        <dbReference type="ChEBI" id="CHEBI:58228"/>
        <dbReference type="ChEBI" id="CHEBI:58359"/>
        <dbReference type="ChEBI" id="CHEBI:456216"/>
        <dbReference type="EC" id="6.3.5.5"/>
    </reaction>
</comment>
<dbReference type="PANTHER" id="PTHR43418">
    <property type="entry name" value="MULTIFUNCTIONAL TRYPTOPHAN BIOSYNTHESIS PROTEIN-RELATED"/>
    <property type="match status" value="1"/>
</dbReference>
<evidence type="ECO:0000256" key="2">
    <source>
        <dbReference type="ARBA" id="ARBA00007800"/>
    </source>
</evidence>
<gene>
    <name evidence="7" type="ORF">KHA97_03395</name>
</gene>
<dbReference type="Gene3D" id="3.40.50.880">
    <property type="match status" value="1"/>
</dbReference>
<dbReference type="PROSITE" id="PS51273">
    <property type="entry name" value="GATASE_TYPE_1"/>
    <property type="match status" value="1"/>
</dbReference>
<comment type="caution">
    <text evidence="7">The sequence shown here is derived from an EMBL/GenBank/DDBJ whole genome shotgun (WGS) entry which is preliminary data.</text>
</comment>
<name>A0A942TAB7_9BACI</name>
<protein>
    <recommendedName>
        <fullName evidence="3">carbamoyl-phosphate synthase (glutamine-hydrolyzing)</fullName>
        <ecNumber evidence="3">6.3.5.5</ecNumber>
    </recommendedName>
</protein>
<comment type="pathway">
    <text evidence="1">Amino-acid biosynthesis; L-arginine biosynthesis; carbamoyl phosphate from bicarbonate: step 1/1.</text>
</comment>
<sequence>MMEGMITMANGVTYTGHWHGQKTECSGEMIFFTGMGNFSEFISDPAVKGKIVLATYPSILNSFMDQEKFESKDLQIAGLVVQQEYRGSSSSLNKWLSIFKEKCIPVMMGMDTRSIIKQIIKVGETPVSMKANEVDVSYPTTQNNGIAPLSYEIINPKGKTHIALIDFSVKNSLIKWFSKEDYKITIVPTDITLEKIKTMNPDGIVFSGGTGNPSNWKQFYPEYKEISKHYPTMAFGLGHQILAEAFGAKIEKMKWGHRCFKHPIMHMESNEVYMSNQNHGYEVTEEGLKDSGFSISFQSIQDRSIEGLSHKNYPIATYQFHPDGKNPKLEMIIKDAFTNQLKLTKGENIYA</sequence>
<evidence type="ECO:0000313" key="8">
    <source>
        <dbReference type="Proteomes" id="UP000681414"/>
    </source>
</evidence>
<accession>A0A942TAB7</accession>
<dbReference type="InterPro" id="IPR002474">
    <property type="entry name" value="CarbamoylP_synth_ssu_N"/>
</dbReference>
<dbReference type="Pfam" id="PF00988">
    <property type="entry name" value="CPSase_sm_chain"/>
    <property type="match status" value="1"/>
</dbReference>
<dbReference type="InterPro" id="IPR036480">
    <property type="entry name" value="CarbP_synth_ssu_N_sf"/>
</dbReference>
<dbReference type="SUPFAM" id="SSF52317">
    <property type="entry name" value="Class I glutamine amidotransferase-like"/>
    <property type="match status" value="1"/>
</dbReference>
<keyword evidence="4" id="KW-0315">Glutamine amidotransferase</keyword>
<dbReference type="EC" id="6.3.5.5" evidence="3"/>
<dbReference type="PANTHER" id="PTHR43418:SF7">
    <property type="entry name" value="CARBAMOYL-PHOSPHATE SYNTHASE SMALL CHAIN"/>
    <property type="match status" value="1"/>
</dbReference>
<dbReference type="InterPro" id="IPR050472">
    <property type="entry name" value="Anth_synth/Amidotransfase"/>
</dbReference>
<dbReference type="GO" id="GO:0004088">
    <property type="term" value="F:carbamoyl-phosphate synthase (glutamine-hydrolyzing) activity"/>
    <property type="evidence" value="ECO:0007669"/>
    <property type="project" value="UniProtKB-EC"/>
</dbReference>
<evidence type="ECO:0000259" key="6">
    <source>
        <dbReference type="SMART" id="SM01097"/>
    </source>
</evidence>
<dbReference type="InterPro" id="IPR029062">
    <property type="entry name" value="Class_I_gatase-like"/>
</dbReference>
<dbReference type="Proteomes" id="UP000681414">
    <property type="component" value="Unassembled WGS sequence"/>
</dbReference>
<evidence type="ECO:0000256" key="1">
    <source>
        <dbReference type="ARBA" id="ARBA00005077"/>
    </source>
</evidence>
<dbReference type="SMART" id="SM01097">
    <property type="entry name" value="CPSase_sm_chain"/>
    <property type="match status" value="1"/>
</dbReference>
<feature type="domain" description="Carbamoyl-phosphate synthase small subunit N-terminal" evidence="6">
    <location>
        <begin position="2"/>
        <end position="130"/>
    </location>
</feature>